<protein>
    <submittedName>
        <fullName evidence="1">Uncharacterized protein</fullName>
    </submittedName>
</protein>
<evidence type="ECO:0000313" key="2">
    <source>
        <dbReference type="Proteomes" id="UP001159363"/>
    </source>
</evidence>
<accession>A0ABQ9HHA0</accession>
<keyword evidence="2" id="KW-1185">Reference proteome</keyword>
<gene>
    <name evidence="1" type="ORF">PR048_015365</name>
</gene>
<proteinExistence type="predicted"/>
<dbReference type="Gene3D" id="3.20.20.140">
    <property type="entry name" value="Metal-dependent hydrolases"/>
    <property type="match status" value="1"/>
</dbReference>
<dbReference type="EMBL" id="JARBHB010000005">
    <property type="protein sequence ID" value="KAJ8883521.1"/>
    <property type="molecule type" value="Genomic_DNA"/>
</dbReference>
<dbReference type="Proteomes" id="UP001159363">
    <property type="component" value="Chromosome 4"/>
</dbReference>
<organism evidence="1 2">
    <name type="scientific">Dryococelus australis</name>
    <dbReference type="NCBI Taxonomy" id="614101"/>
    <lineage>
        <taxon>Eukaryota</taxon>
        <taxon>Metazoa</taxon>
        <taxon>Ecdysozoa</taxon>
        <taxon>Arthropoda</taxon>
        <taxon>Hexapoda</taxon>
        <taxon>Insecta</taxon>
        <taxon>Pterygota</taxon>
        <taxon>Neoptera</taxon>
        <taxon>Polyneoptera</taxon>
        <taxon>Phasmatodea</taxon>
        <taxon>Verophasmatodea</taxon>
        <taxon>Anareolatae</taxon>
        <taxon>Phasmatidae</taxon>
        <taxon>Eurycanthinae</taxon>
        <taxon>Dryococelus</taxon>
    </lineage>
</organism>
<evidence type="ECO:0000313" key="1">
    <source>
        <dbReference type="EMBL" id="KAJ8883521.1"/>
    </source>
</evidence>
<sequence length="197" mass="21456">MTESRVWCIVGKVVDMCVVAGAVLHGHDTGLVSTDYVIGNITYRDHLYSCLDAEGLLHLRFFARPDTSCAWKELAELRRQQGASQVDAFLRQHLSLVVDDPDSEAPPSPLLQSPRTPKRRVVNATNVIKHTCSQGQRMSWLRGRGLCSLAPRGGGLNAADIICPQTTCANQFAALISTTTFTPPVCANLYYATLVAA</sequence>
<name>A0ABQ9HHA0_9NEOP</name>
<comment type="caution">
    <text evidence="1">The sequence shown here is derived from an EMBL/GenBank/DDBJ whole genome shotgun (WGS) entry which is preliminary data.</text>
</comment>
<reference evidence="1 2" key="1">
    <citation type="submission" date="2023-02" db="EMBL/GenBank/DDBJ databases">
        <title>LHISI_Scaffold_Assembly.</title>
        <authorList>
            <person name="Stuart O.P."/>
            <person name="Cleave R."/>
            <person name="Magrath M.J.L."/>
            <person name="Mikheyev A.S."/>
        </authorList>
    </citation>
    <scope>NUCLEOTIDE SEQUENCE [LARGE SCALE GENOMIC DNA]</scope>
    <source>
        <strain evidence="1">Daus_M_001</strain>
        <tissue evidence="1">Leg muscle</tissue>
    </source>
</reference>